<dbReference type="PANTHER" id="PTHR10500:SF7">
    <property type="entry name" value="BETA-MICROSEMINOPROTEIN"/>
    <property type="match status" value="1"/>
</dbReference>
<protein>
    <submittedName>
        <fullName evidence="5">MSMB protein</fullName>
    </submittedName>
</protein>
<feature type="non-terminal residue" evidence="5">
    <location>
        <position position="76"/>
    </location>
</feature>
<evidence type="ECO:0000313" key="6">
    <source>
        <dbReference type="Proteomes" id="UP000519684"/>
    </source>
</evidence>
<evidence type="ECO:0000256" key="4">
    <source>
        <dbReference type="ARBA" id="ARBA00023157"/>
    </source>
</evidence>
<keyword evidence="3" id="KW-0964">Secreted</keyword>
<dbReference type="InterPro" id="IPR008735">
    <property type="entry name" value="PSP94"/>
</dbReference>
<gene>
    <name evidence="5" type="primary">Msmb_0</name>
    <name evidence="5" type="ORF">CATFUS_R08481</name>
</gene>
<dbReference type="GO" id="GO:0005576">
    <property type="term" value="C:extracellular region"/>
    <property type="evidence" value="ECO:0007669"/>
    <property type="project" value="UniProtKB-SubCell"/>
</dbReference>
<dbReference type="Proteomes" id="UP000519684">
    <property type="component" value="Unassembled WGS sequence"/>
</dbReference>
<proteinExistence type="inferred from homology"/>
<dbReference type="EMBL" id="VWYD01004567">
    <property type="protein sequence ID" value="NXQ39534.1"/>
    <property type="molecule type" value="Genomic_DNA"/>
</dbReference>
<evidence type="ECO:0000313" key="5">
    <source>
        <dbReference type="EMBL" id="NXQ39534.1"/>
    </source>
</evidence>
<sequence>GCMMNGKLYPFGDIEKTEFCYRCHCNRTWIRCCSLFLRPVGYDEKECKAIFNKTSCGYDVVQKDHPSKVCSAFGHV</sequence>
<dbReference type="Gene3D" id="2.20.25.590">
    <property type="match status" value="1"/>
</dbReference>
<dbReference type="Pfam" id="PF05825">
    <property type="entry name" value="PSP94"/>
    <property type="match status" value="1"/>
</dbReference>
<dbReference type="Gene3D" id="2.10.70.10">
    <property type="entry name" value="Complement Module, domain 1"/>
    <property type="match status" value="1"/>
</dbReference>
<organism evidence="5 6">
    <name type="scientific">Catharus fuscescens</name>
    <name type="common">Veery</name>
    <name type="synonym">Turdus fuscescens</name>
    <dbReference type="NCBI Taxonomy" id="159581"/>
    <lineage>
        <taxon>Eukaryota</taxon>
        <taxon>Metazoa</taxon>
        <taxon>Chordata</taxon>
        <taxon>Craniata</taxon>
        <taxon>Vertebrata</taxon>
        <taxon>Euteleostomi</taxon>
        <taxon>Archelosauria</taxon>
        <taxon>Archosauria</taxon>
        <taxon>Dinosauria</taxon>
        <taxon>Saurischia</taxon>
        <taxon>Theropoda</taxon>
        <taxon>Coelurosauria</taxon>
        <taxon>Aves</taxon>
        <taxon>Neognathae</taxon>
        <taxon>Neoaves</taxon>
        <taxon>Telluraves</taxon>
        <taxon>Australaves</taxon>
        <taxon>Passeriformes</taxon>
        <taxon>Turdidae</taxon>
        <taxon>Catharus</taxon>
    </lineage>
</organism>
<keyword evidence="4" id="KW-1015">Disulfide bond</keyword>
<reference evidence="5 6" key="1">
    <citation type="submission" date="2019-09" db="EMBL/GenBank/DDBJ databases">
        <title>Bird 10,000 Genomes (B10K) Project - Family phase.</title>
        <authorList>
            <person name="Zhang G."/>
        </authorList>
    </citation>
    <scope>NUCLEOTIDE SEQUENCE [LARGE SCALE GENOMIC DNA]</scope>
    <source>
        <strain evidence="5">B10K-DU-001-17</strain>
        <tissue evidence="5">Muscle</tissue>
    </source>
</reference>
<evidence type="ECO:0000256" key="3">
    <source>
        <dbReference type="ARBA" id="ARBA00022525"/>
    </source>
</evidence>
<comment type="caution">
    <text evidence="5">The sequence shown here is derived from an EMBL/GenBank/DDBJ whole genome shotgun (WGS) entry which is preliminary data.</text>
</comment>
<dbReference type="AlphaFoldDB" id="A0A7L2CQC9"/>
<accession>A0A7L2CQC9</accession>
<feature type="non-terminal residue" evidence="5">
    <location>
        <position position="1"/>
    </location>
</feature>
<evidence type="ECO:0000256" key="2">
    <source>
        <dbReference type="ARBA" id="ARBA00010352"/>
    </source>
</evidence>
<keyword evidence="6" id="KW-1185">Reference proteome</keyword>
<comment type="subcellular location">
    <subcellularLocation>
        <location evidence="1">Secreted</location>
    </subcellularLocation>
</comment>
<dbReference type="PANTHER" id="PTHR10500">
    <property type="entry name" value="BETA-MICROSEMINOPROTEIN"/>
    <property type="match status" value="1"/>
</dbReference>
<name>A0A7L2CQC9_CATFU</name>
<evidence type="ECO:0000256" key="1">
    <source>
        <dbReference type="ARBA" id="ARBA00004613"/>
    </source>
</evidence>
<comment type="similarity">
    <text evidence="2">Belongs to the beta-microseminoprotein family.</text>
</comment>